<feature type="region of interest" description="Disordered" evidence="1">
    <location>
        <begin position="215"/>
        <end position="235"/>
    </location>
</feature>
<feature type="region of interest" description="Disordered" evidence="1">
    <location>
        <begin position="332"/>
        <end position="366"/>
    </location>
</feature>
<dbReference type="Proteomes" id="UP000037432">
    <property type="component" value="Unassembled WGS sequence"/>
</dbReference>
<dbReference type="RefSeq" id="WP_048581881.1">
    <property type="nucleotide sequence ID" value="NZ_LFNT01000015.1"/>
</dbReference>
<evidence type="ECO:0000313" key="3">
    <source>
        <dbReference type="Proteomes" id="UP000037432"/>
    </source>
</evidence>
<sequence length="366" mass="40632">MFDIDRATETALGTTRDRYGRTVHYEADAAARACRDKAAVRAYATYIAPHADELLDTARRTLDRLPPARHTLAWRTLLDGLATSHTEIRRALDRPAAPGSTAEREQHAALWPHLAFWAAHSYIATELATEHHGRPRALRGEEQREWTQRAQAAKRRGDLDLIESWYAVDGTLMTLAFLCEDDTETVIAVSGDPDGPAWQVIGHYRDDYTAREQLPSPVTPGVLRTDVNRFDRPQPAPEVPLQELIRDVAEAQGASDVSEALLTATRHGYDAGPLVRLQELLGTAGQFAHALETVRGQQIAARLVTLGRHLDFLIREVNEVAEDLDATVAVLPPHRTPQPQWMRPRPALDTTLPTPPPQRAASSPTR</sequence>
<dbReference type="PATRIC" id="fig|1938.3.peg.9870"/>
<organism evidence="2 3">
    <name type="scientific">Streptomyces viridochromogenes</name>
    <dbReference type="NCBI Taxonomy" id="1938"/>
    <lineage>
        <taxon>Bacteria</taxon>
        <taxon>Bacillati</taxon>
        <taxon>Actinomycetota</taxon>
        <taxon>Actinomycetes</taxon>
        <taxon>Kitasatosporales</taxon>
        <taxon>Streptomycetaceae</taxon>
        <taxon>Streptomyces</taxon>
    </lineage>
</organism>
<name>A0A0J7ZE50_STRVR</name>
<accession>A0A0J7ZE50</accession>
<evidence type="ECO:0000313" key="2">
    <source>
        <dbReference type="EMBL" id="KMS74114.1"/>
    </source>
</evidence>
<feature type="compositionally biased region" description="Low complexity" evidence="1">
    <location>
        <begin position="343"/>
        <end position="352"/>
    </location>
</feature>
<comment type="caution">
    <text evidence="2">The sequence shown here is derived from an EMBL/GenBank/DDBJ whole genome shotgun (WGS) entry which is preliminary data.</text>
</comment>
<dbReference type="AlphaFoldDB" id="A0A0J7ZE50"/>
<dbReference type="EMBL" id="LFNT01000015">
    <property type="protein sequence ID" value="KMS74114.1"/>
    <property type="molecule type" value="Genomic_DNA"/>
</dbReference>
<proteinExistence type="predicted"/>
<reference evidence="2 3" key="1">
    <citation type="submission" date="2015-06" db="EMBL/GenBank/DDBJ databases">
        <authorList>
            <person name="Ju K.-S."/>
            <person name="Doroghazi J.R."/>
            <person name="Metcalf W.W."/>
        </authorList>
    </citation>
    <scope>NUCLEOTIDE SEQUENCE [LARGE SCALE GENOMIC DNA]</scope>
    <source>
        <strain evidence="2 3">NRRL 3414</strain>
    </source>
</reference>
<gene>
    <name evidence="2" type="ORF">ACM01_16005</name>
</gene>
<evidence type="ECO:0000256" key="1">
    <source>
        <dbReference type="SAM" id="MobiDB-lite"/>
    </source>
</evidence>
<protein>
    <submittedName>
        <fullName evidence="2">Uncharacterized protein</fullName>
    </submittedName>
</protein>